<keyword evidence="1" id="KW-0472">Membrane</keyword>
<dbReference type="AlphaFoldDB" id="A0A6J4P3C0"/>
<gene>
    <name evidence="2" type="ORF">AVDCRST_MAG22-1487</name>
</gene>
<protein>
    <submittedName>
        <fullName evidence="2">Uncharacterized protein</fullName>
    </submittedName>
</protein>
<sequence length="352" mass="38727">MVKRSPAAVDPLRLLWLGCFPAEAAAGWLLLASAPWKAVLALALHALAVAVFGLSLLIRAAGYRNWSWSLLGGALSFLIFPLFGMAVTAGAFALARSVLWRPGRAVAAIEDSVDLQGPEGDVVSRARRVEISLLDEREVEPVVDVLQEDDPEAKRAAIAALTKRRDGGTVRLLTGLLHDPSPEARFFASLALSKLEDEIGKQILAAQRDLAENPQSPESRERLAEAYLEYTLSGFLEGTTRDYYLELARQAFEDALEVSPHTDRLTLRLARVHLMLGNIAQAAAILDDLARRKPNDATVHQIRMEVIYQFGDFRELSVYARRVLARVPEGSEARELVEWWAEAGREEASGVV</sequence>
<organism evidence="2">
    <name type="scientific">uncultured Rubrobacteraceae bacterium</name>
    <dbReference type="NCBI Taxonomy" id="349277"/>
    <lineage>
        <taxon>Bacteria</taxon>
        <taxon>Bacillati</taxon>
        <taxon>Actinomycetota</taxon>
        <taxon>Rubrobacteria</taxon>
        <taxon>Rubrobacterales</taxon>
        <taxon>Rubrobacteraceae</taxon>
        <taxon>environmental samples</taxon>
    </lineage>
</organism>
<feature type="transmembrane region" description="Helical" evidence="1">
    <location>
        <begin position="38"/>
        <end position="58"/>
    </location>
</feature>
<dbReference type="InterPro" id="IPR016024">
    <property type="entry name" value="ARM-type_fold"/>
</dbReference>
<feature type="transmembrane region" description="Helical" evidence="1">
    <location>
        <begin position="12"/>
        <end position="32"/>
    </location>
</feature>
<dbReference type="SUPFAM" id="SSF48371">
    <property type="entry name" value="ARM repeat"/>
    <property type="match status" value="1"/>
</dbReference>
<dbReference type="Gene3D" id="1.25.40.10">
    <property type="entry name" value="Tetratricopeptide repeat domain"/>
    <property type="match status" value="1"/>
</dbReference>
<dbReference type="SUPFAM" id="SSF48452">
    <property type="entry name" value="TPR-like"/>
    <property type="match status" value="1"/>
</dbReference>
<dbReference type="InterPro" id="IPR011989">
    <property type="entry name" value="ARM-like"/>
</dbReference>
<reference evidence="2" key="1">
    <citation type="submission" date="2020-02" db="EMBL/GenBank/DDBJ databases">
        <authorList>
            <person name="Meier V. D."/>
        </authorList>
    </citation>
    <scope>NUCLEOTIDE SEQUENCE</scope>
    <source>
        <strain evidence="2">AVDCRST_MAG22</strain>
    </source>
</reference>
<dbReference type="Gene3D" id="1.25.10.10">
    <property type="entry name" value="Leucine-rich Repeat Variant"/>
    <property type="match status" value="1"/>
</dbReference>
<accession>A0A6J4P3C0</accession>
<dbReference type="Pfam" id="PF14559">
    <property type="entry name" value="TPR_19"/>
    <property type="match status" value="1"/>
</dbReference>
<keyword evidence="1" id="KW-1133">Transmembrane helix</keyword>
<feature type="transmembrane region" description="Helical" evidence="1">
    <location>
        <begin position="70"/>
        <end position="95"/>
    </location>
</feature>
<evidence type="ECO:0000313" key="2">
    <source>
        <dbReference type="EMBL" id="CAA9405047.1"/>
    </source>
</evidence>
<keyword evidence="1" id="KW-0812">Transmembrane</keyword>
<evidence type="ECO:0000256" key="1">
    <source>
        <dbReference type="SAM" id="Phobius"/>
    </source>
</evidence>
<proteinExistence type="predicted"/>
<name>A0A6J4P3C0_9ACTN</name>
<dbReference type="Pfam" id="PF13646">
    <property type="entry name" value="HEAT_2"/>
    <property type="match status" value="1"/>
</dbReference>
<dbReference type="EMBL" id="CADCUV010000062">
    <property type="protein sequence ID" value="CAA9405047.1"/>
    <property type="molecule type" value="Genomic_DNA"/>
</dbReference>
<dbReference type="InterPro" id="IPR011990">
    <property type="entry name" value="TPR-like_helical_dom_sf"/>
</dbReference>